<dbReference type="PROSITE" id="PS50146">
    <property type="entry name" value="DAGK"/>
    <property type="match status" value="1"/>
</dbReference>
<evidence type="ECO:0000259" key="13">
    <source>
        <dbReference type="PROSITE" id="PS50146"/>
    </source>
</evidence>
<reference evidence="14" key="1">
    <citation type="submission" date="2020-08" db="EMBL/GenBank/DDBJ databases">
        <title>Genome public.</title>
        <authorList>
            <person name="Liu C."/>
            <person name="Sun Q."/>
        </authorList>
    </citation>
    <scope>NUCLEOTIDE SEQUENCE</scope>
    <source>
        <strain evidence="14">NSJ-40</strain>
    </source>
</reference>
<dbReference type="GO" id="GO:0005524">
    <property type="term" value="F:ATP binding"/>
    <property type="evidence" value="ECO:0007669"/>
    <property type="project" value="UniProtKB-KW"/>
</dbReference>
<dbReference type="GO" id="GO:0016301">
    <property type="term" value="F:kinase activity"/>
    <property type="evidence" value="ECO:0007669"/>
    <property type="project" value="UniProtKB-KW"/>
</dbReference>
<dbReference type="Pfam" id="PF19279">
    <property type="entry name" value="YegS_C"/>
    <property type="match status" value="1"/>
</dbReference>
<evidence type="ECO:0000256" key="3">
    <source>
        <dbReference type="ARBA" id="ARBA00022516"/>
    </source>
</evidence>
<sequence length="320" mass="34054">MHHIFVINPAAGSRNAEASLRPAIEKIAAELGLQATCYVTASASDAAQFVRNTCQKGEAVRFYACGGDGTLNEVVNGAAGFANAEVACIPTGTGNDFIRSFTNPECFSDLQAQIAGSVIPMDLIHCNDRYAINMINIGFDCSVVAEAARLKKKPFLTGFMAYIVGVVVVLMQKFGLHLTIDYQNGKICSGEQLLIAIANGSFCGGGFKSAPNAILNDGLLEVCLAHKLSRMKFLRLVGNYRSGTYADTPLGKQYVECDRCPALTISPKEGEMLDICADGEIFRAAQAKISTVPGAIRFSVPKGSKPLLEVSTLEPSLVNA</sequence>
<dbReference type="Pfam" id="PF00781">
    <property type="entry name" value="DAGK_cat"/>
    <property type="match status" value="1"/>
</dbReference>
<name>A0A926HTR2_9FIRM</name>
<evidence type="ECO:0000313" key="14">
    <source>
        <dbReference type="EMBL" id="MBC8534726.1"/>
    </source>
</evidence>
<evidence type="ECO:0000256" key="11">
    <source>
        <dbReference type="ARBA" id="ARBA00023209"/>
    </source>
</evidence>
<dbReference type="SUPFAM" id="SSF111331">
    <property type="entry name" value="NAD kinase/diacylglycerol kinase-like"/>
    <property type="match status" value="1"/>
</dbReference>
<dbReference type="Proteomes" id="UP000651482">
    <property type="component" value="Unassembled WGS sequence"/>
</dbReference>
<evidence type="ECO:0000256" key="1">
    <source>
        <dbReference type="ARBA" id="ARBA00001946"/>
    </source>
</evidence>
<dbReference type="EMBL" id="JACRSN010000021">
    <property type="protein sequence ID" value="MBC8534726.1"/>
    <property type="molecule type" value="Genomic_DNA"/>
</dbReference>
<accession>A0A926HTR2</accession>
<evidence type="ECO:0000256" key="2">
    <source>
        <dbReference type="ARBA" id="ARBA00005983"/>
    </source>
</evidence>
<gene>
    <name evidence="14" type="ORF">IAG03_12165</name>
</gene>
<organism evidence="14 15">
    <name type="scientific">Yeguia hominis</name>
    <dbReference type="NCBI Taxonomy" id="2763662"/>
    <lineage>
        <taxon>Bacteria</taxon>
        <taxon>Bacillati</taxon>
        <taxon>Bacillota</taxon>
        <taxon>Clostridia</taxon>
        <taxon>Eubacteriales</taxon>
        <taxon>Yeguiaceae</taxon>
        <taxon>Yeguia</taxon>
    </lineage>
</organism>
<dbReference type="AlphaFoldDB" id="A0A926HTR2"/>
<comment type="similarity">
    <text evidence="2">Belongs to the diacylglycerol/lipid kinase family.</text>
</comment>
<keyword evidence="8" id="KW-0067">ATP-binding</keyword>
<evidence type="ECO:0000256" key="8">
    <source>
        <dbReference type="ARBA" id="ARBA00022840"/>
    </source>
</evidence>
<keyword evidence="4" id="KW-0808">Transferase</keyword>
<dbReference type="InterPro" id="IPR016064">
    <property type="entry name" value="NAD/diacylglycerol_kinase_sf"/>
</dbReference>
<evidence type="ECO:0000256" key="10">
    <source>
        <dbReference type="ARBA" id="ARBA00023098"/>
    </source>
</evidence>
<keyword evidence="15" id="KW-1185">Reference proteome</keyword>
<feature type="domain" description="DAGKc" evidence="13">
    <location>
        <begin position="1"/>
        <end position="130"/>
    </location>
</feature>
<dbReference type="InterPro" id="IPR050187">
    <property type="entry name" value="Lipid_Phosphate_FormReg"/>
</dbReference>
<keyword evidence="11" id="KW-0594">Phospholipid biosynthesis</keyword>
<dbReference type="SMART" id="SM00046">
    <property type="entry name" value="DAGKc"/>
    <property type="match status" value="1"/>
</dbReference>
<evidence type="ECO:0000256" key="7">
    <source>
        <dbReference type="ARBA" id="ARBA00022777"/>
    </source>
</evidence>
<dbReference type="NCBIfam" id="TIGR00147">
    <property type="entry name" value="YegS/Rv2252/BmrU family lipid kinase"/>
    <property type="match status" value="1"/>
</dbReference>
<keyword evidence="3" id="KW-0444">Lipid biosynthesis</keyword>
<dbReference type="InterPro" id="IPR045540">
    <property type="entry name" value="YegS/DAGK_C"/>
</dbReference>
<evidence type="ECO:0000313" key="15">
    <source>
        <dbReference type="Proteomes" id="UP000651482"/>
    </source>
</evidence>
<comment type="caution">
    <text evidence="14">The sequence shown here is derived from an EMBL/GenBank/DDBJ whole genome shotgun (WGS) entry which is preliminary data.</text>
</comment>
<dbReference type="InterPro" id="IPR017438">
    <property type="entry name" value="ATP-NAD_kinase_N"/>
</dbReference>
<dbReference type="RefSeq" id="WP_249320311.1">
    <property type="nucleotide sequence ID" value="NZ_JACRSN010000021.1"/>
</dbReference>
<evidence type="ECO:0000256" key="6">
    <source>
        <dbReference type="ARBA" id="ARBA00022741"/>
    </source>
</evidence>
<evidence type="ECO:0000256" key="12">
    <source>
        <dbReference type="ARBA" id="ARBA00023264"/>
    </source>
</evidence>
<dbReference type="GO" id="GO:0046872">
    <property type="term" value="F:metal ion binding"/>
    <property type="evidence" value="ECO:0007669"/>
    <property type="project" value="UniProtKB-KW"/>
</dbReference>
<keyword evidence="7 14" id="KW-0418">Kinase</keyword>
<dbReference type="GO" id="GO:0008654">
    <property type="term" value="P:phospholipid biosynthetic process"/>
    <property type="evidence" value="ECO:0007669"/>
    <property type="project" value="UniProtKB-KW"/>
</dbReference>
<dbReference type="InterPro" id="IPR005218">
    <property type="entry name" value="Diacylglycerol/lipid_kinase"/>
</dbReference>
<evidence type="ECO:0000256" key="4">
    <source>
        <dbReference type="ARBA" id="ARBA00022679"/>
    </source>
</evidence>
<dbReference type="GO" id="GO:0005886">
    <property type="term" value="C:plasma membrane"/>
    <property type="evidence" value="ECO:0007669"/>
    <property type="project" value="TreeGrafter"/>
</dbReference>
<dbReference type="InterPro" id="IPR001206">
    <property type="entry name" value="Diacylglycerol_kinase_cat_dom"/>
</dbReference>
<protein>
    <submittedName>
        <fullName evidence="14">Diacylglycerol kinase family lipid kinase</fullName>
    </submittedName>
</protein>
<proteinExistence type="inferred from homology"/>
<comment type="cofactor">
    <cofactor evidence="1">
        <name>Mg(2+)</name>
        <dbReference type="ChEBI" id="CHEBI:18420"/>
    </cofactor>
</comment>
<keyword evidence="6" id="KW-0547">Nucleotide-binding</keyword>
<dbReference type="PANTHER" id="PTHR12358">
    <property type="entry name" value="SPHINGOSINE KINASE"/>
    <property type="match status" value="1"/>
</dbReference>
<evidence type="ECO:0000256" key="5">
    <source>
        <dbReference type="ARBA" id="ARBA00022723"/>
    </source>
</evidence>
<dbReference type="Gene3D" id="3.40.50.10330">
    <property type="entry name" value="Probable inorganic polyphosphate/atp-NAD kinase, domain 1"/>
    <property type="match status" value="1"/>
</dbReference>
<dbReference type="PANTHER" id="PTHR12358:SF106">
    <property type="entry name" value="LIPID KINASE YEGS"/>
    <property type="match status" value="1"/>
</dbReference>
<keyword evidence="9" id="KW-0460">Magnesium</keyword>
<dbReference type="Gene3D" id="2.60.200.40">
    <property type="match status" value="1"/>
</dbReference>
<keyword evidence="5" id="KW-0479">Metal-binding</keyword>
<keyword evidence="10" id="KW-0443">Lipid metabolism</keyword>
<keyword evidence="12" id="KW-1208">Phospholipid metabolism</keyword>
<evidence type="ECO:0000256" key="9">
    <source>
        <dbReference type="ARBA" id="ARBA00022842"/>
    </source>
</evidence>